<gene>
    <name evidence="1" type="ORF">C8F04DRAFT_1284554</name>
</gene>
<dbReference type="Proteomes" id="UP001218188">
    <property type="component" value="Unassembled WGS sequence"/>
</dbReference>
<dbReference type="AlphaFoldDB" id="A0AAD6WP85"/>
<dbReference type="InterPro" id="IPR012338">
    <property type="entry name" value="Beta-lactam/transpept-like"/>
</dbReference>
<organism evidence="1 2">
    <name type="scientific">Mycena alexandri</name>
    <dbReference type="NCBI Taxonomy" id="1745969"/>
    <lineage>
        <taxon>Eukaryota</taxon>
        <taxon>Fungi</taxon>
        <taxon>Dikarya</taxon>
        <taxon>Basidiomycota</taxon>
        <taxon>Agaricomycotina</taxon>
        <taxon>Agaricomycetes</taxon>
        <taxon>Agaricomycetidae</taxon>
        <taxon>Agaricales</taxon>
        <taxon>Marasmiineae</taxon>
        <taxon>Mycenaceae</taxon>
        <taxon>Mycena</taxon>
    </lineage>
</organism>
<dbReference type="Gene3D" id="3.40.710.10">
    <property type="entry name" value="DD-peptidase/beta-lactamase superfamily"/>
    <property type="match status" value="1"/>
</dbReference>
<reference evidence="1" key="1">
    <citation type="submission" date="2023-03" db="EMBL/GenBank/DDBJ databases">
        <title>Massive genome expansion in bonnet fungi (Mycena s.s.) driven by repeated elements and novel gene families across ecological guilds.</title>
        <authorList>
            <consortium name="Lawrence Berkeley National Laboratory"/>
            <person name="Harder C.B."/>
            <person name="Miyauchi S."/>
            <person name="Viragh M."/>
            <person name="Kuo A."/>
            <person name="Thoen E."/>
            <person name="Andreopoulos B."/>
            <person name="Lu D."/>
            <person name="Skrede I."/>
            <person name="Drula E."/>
            <person name="Henrissat B."/>
            <person name="Morin E."/>
            <person name="Kohler A."/>
            <person name="Barry K."/>
            <person name="LaButti K."/>
            <person name="Morin E."/>
            <person name="Salamov A."/>
            <person name="Lipzen A."/>
            <person name="Mereny Z."/>
            <person name="Hegedus B."/>
            <person name="Baldrian P."/>
            <person name="Stursova M."/>
            <person name="Weitz H."/>
            <person name="Taylor A."/>
            <person name="Grigoriev I.V."/>
            <person name="Nagy L.G."/>
            <person name="Martin F."/>
            <person name="Kauserud H."/>
        </authorList>
    </citation>
    <scope>NUCLEOTIDE SEQUENCE</scope>
    <source>
        <strain evidence="1">CBHHK200</strain>
    </source>
</reference>
<evidence type="ECO:0008006" key="3">
    <source>
        <dbReference type="Google" id="ProtNLM"/>
    </source>
</evidence>
<protein>
    <recommendedName>
        <fullName evidence="3">Beta-lactamase-related domain-containing protein</fullName>
    </recommendedName>
</protein>
<dbReference type="EMBL" id="JARJCM010000822">
    <property type="protein sequence ID" value="KAJ7015849.1"/>
    <property type="molecule type" value="Genomic_DNA"/>
</dbReference>
<name>A0AAD6WP85_9AGAR</name>
<sequence>MLSIAFWPMQSPVTTVDGPIYMHQAGTKLVDDPQSAAINEDTVFWLCSQTKLITTIAALQKGVE</sequence>
<evidence type="ECO:0000313" key="1">
    <source>
        <dbReference type="EMBL" id="KAJ7015849.1"/>
    </source>
</evidence>
<evidence type="ECO:0000313" key="2">
    <source>
        <dbReference type="Proteomes" id="UP001218188"/>
    </source>
</evidence>
<proteinExistence type="predicted"/>
<accession>A0AAD6WP85</accession>
<dbReference type="SUPFAM" id="SSF56601">
    <property type="entry name" value="beta-lactamase/transpeptidase-like"/>
    <property type="match status" value="1"/>
</dbReference>
<keyword evidence="2" id="KW-1185">Reference proteome</keyword>
<comment type="caution">
    <text evidence="1">The sequence shown here is derived from an EMBL/GenBank/DDBJ whole genome shotgun (WGS) entry which is preliminary data.</text>
</comment>